<dbReference type="EMBL" id="JACBKZ010000014">
    <property type="protein sequence ID" value="KAF5931704.1"/>
    <property type="molecule type" value="Genomic_DNA"/>
</dbReference>
<evidence type="ECO:0000259" key="2">
    <source>
        <dbReference type="Pfam" id="PF03732"/>
    </source>
</evidence>
<keyword evidence="4" id="KW-1185">Reference proteome</keyword>
<reference evidence="4" key="1">
    <citation type="journal article" date="2020" name="Nat. Commun.">
        <title>Genome assembly of wild tea tree DASZ reveals pedigree and selection history of tea varieties.</title>
        <authorList>
            <person name="Zhang W."/>
            <person name="Zhang Y."/>
            <person name="Qiu H."/>
            <person name="Guo Y."/>
            <person name="Wan H."/>
            <person name="Zhang X."/>
            <person name="Scossa F."/>
            <person name="Alseekh S."/>
            <person name="Zhang Q."/>
            <person name="Wang P."/>
            <person name="Xu L."/>
            <person name="Schmidt M.H."/>
            <person name="Jia X."/>
            <person name="Li D."/>
            <person name="Zhu A."/>
            <person name="Guo F."/>
            <person name="Chen W."/>
            <person name="Ni D."/>
            <person name="Usadel B."/>
            <person name="Fernie A.R."/>
            <person name="Wen W."/>
        </authorList>
    </citation>
    <scope>NUCLEOTIDE SEQUENCE [LARGE SCALE GENOMIC DNA]</scope>
    <source>
        <strain evidence="4">cv. G240</strain>
    </source>
</reference>
<accession>A0A7J7FXL9</accession>
<reference evidence="3 4" key="2">
    <citation type="submission" date="2020-07" db="EMBL/GenBank/DDBJ databases">
        <title>Genome assembly of wild tea tree DASZ reveals pedigree and selection history of tea varieties.</title>
        <authorList>
            <person name="Zhang W."/>
        </authorList>
    </citation>
    <scope>NUCLEOTIDE SEQUENCE [LARGE SCALE GENOMIC DNA]</scope>
    <source>
        <strain evidence="4">cv. G240</strain>
        <tissue evidence="3">Leaf</tissue>
    </source>
</reference>
<feature type="compositionally biased region" description="Polar residues" evidence="1">
    <location>
        <begin position="534"/>
        <end position="545"/>
    </location>
</feature>
<dbReference type="InterPro" id="IPR005162">
    <property type="entry name" value="Retrotrans_gag_dom"/>
</dbReference>
<name>A0A7J7FXL9_CAMSI</name>
<gene>
    <name evidence="3" type="ORF">HYC85_027875</name>
</gene>
<protein>
    <recommendedName>
        <fullName evidence="2">Retrotransposon gag domain-containing protein</fullName>
    </recommendedName>
</protein>
<feature type="region of interest" description="Disordered" evidence="1">
    <location>
        <begin position="525"/>
        <end position="557"/>
    </location>
</feature>
<proteinExistence type="predicted"/>
<sequence>MSTRGSRGRMSSRSAGRGTTVPLVPAVAASAVGEDVAREIVRAVQDALARTEGGNGHALKLTKEFFRSSLPEFVGEAKPLEAESWLEQISKTLDMLRVEDEELRVSLATFQLKSDASYWWKYVKNNVGSTWVAFTEAFLAKYFPPSARERLRDQFLELRQDDTPVAQFEMRFASLSRFAPELVATEERRCFEFERRLCFDIREKVAGSFWKDYYYLVEAAAHVEAMVVSDDGVKEETIAVSPSVPKYSRLSKGWRRKHAQSGLVPFLRQGFRTLRLEGPGRCRFQTSLRSDSVVPVQSGALSVPKTGGPGFESLARGDLVGIGEYVWVLSSPLYIEKLLIGSMILTLLLACFDLSARAGVLALERENYLPSISSVVLDARAGKSPSQYFLCSVGRSSVRFDARAGVCVRRSSGELDSRAGACSAKLLDGCIRRSSGVFGARAGVYELARAKDWSLERPDTRNSRSNVESLARAKNAKLQACNPEACSSDRILARVKKLKTYTSLTRAKEISLEPRNAALRSRIRRRRKLERRTSPSSHQIQNSTLARAKEPWLERRI</sequence>
<feature type="domain" description="Retrotransposon gag" evidence="2">
    <location>
        <begin position="107"/>
        <end position="188"/>
    </location>
</feature>
<dbReference type="AlphaFoldDB" id="A0A7J7FXL9"/>
<evidence type="ECO:0000313" key="4">
    <source>
        <dbReference type="Proteomes" id="UP000593564"/>
    </source>
</evidence>
<feature type="compositionally biased region" description="Basic and acidic residues" evidence="1">
    <location>
        <begin position="547"/>
        <end position="557"/>
    </location>
</feature>
<evidence type="ECO:0000256" key="1">
    <source>
        <dbReference type="SAM" id="MobiDB-lite"/>
    </source>
</evidence>
<evidence type="ECO:0000313" key="3">
    <source>
        <dbReference type="EMBL" id="KAF5931704.1"/>
    </source>
</evidence>
<dbReference type="Pfam" id="PF03732">
    <property type="entry name" value="Retrotrans_gag"/>
    <property type="match status" value="1"/>
</dbReference>
<comment type="caution">
    <text evidence="3">The sequence shown here is derived from an EMBL/GenBank/DDBJ whole genome shotgun (WGS) entry which is preliminary data.</text>
</comment>
<dbReference type="Proteomes" id="UP000593564">
    <property type="component" value="Unassembled WGS sequence"/>
</dbReference>
<organism evidence="3 4">
    <name type="scientific">Camellia sinensis</name>
    <name type="common">Tea plant</name>
    <name type="synonym">Thea sinensis</name>
    <dbReference type="NCBI Taxonomy" id="4442"/>
    <lineage>
        <taxon>Eukaryota</taxon>
        <taxon>Viridiplantae</taxon>
        <taxon>Streptophyta</taxon>
        <taxon>Embryophyta</taxon>
        <taxon>Tracheophyta</taxon>
        <taxon>Spermatophyta</taxon>
        <taxon>Magnoliopsida</taxon>
        <taxon>eudicotyledons</taxon>
        <taxon>Gunneridae</taxon>
        <taxon>Pentapetalae</taxon>
        <taxon>asterids</taxon>
        <taxon>Ericales</taxon>
        <taxon>Theaceae</taxon>
        <taxon>Camellia</taxon>
    </lineage>
</organism>